<feature type="domain" description="Card1 endonuclease" evidence="1">
    <location>
        <begin position="257"/>
        <end position="371"/>
    </location>
</feature>
<evidence type="ECO:0000313" key="2">
    <source>
        <dbReference type="EMBL" id="HIS48008.1"/>
    </source>
</evidence>
<dbReference type="Proteomes" id="UP000823927">
    <property type="component" value="Unassembled WGS sequence"/>
</dbReference>
<protein>
    <submittedName>
        <fullName evidence="2">DUF1887 family protein</fullName>
    </submittedName>
</protein>
<gene>
    <name evidence="2" type="ORF">IAB46_10755</name>
</gene>
<dbReference type="SUPFAM" id="SSF52980">
    <property type="entry name" value="Restriction endonuclease-like"/>
    <property type="match status" value="1"/>
</dbReference>
<sequence length="396" mass="45788">MRILIEFYHKNILDNMVAVLGAQPDIVMFYFDPVYFTHTAVYNTYLACRRYIPRLKLELGTCDSTDFWALEDKLSRYIRENAKDEIFIDLTGSNDLAAVASYSCSREGKIDLLYSDIRRSRILCINHPEKRYGYHCFEISDIIEGAGGKILSCANGDYLDKNREALESGAQYILENISSWSYLCSWLQKNGAGMRDKHSLHFQAALTQNARHKKNSPDTRLLHFLARTRLIQHLSITKNEISFDYRDRESLNYLTTYGVWLEFVTYYALKSSQKFHDVKNSLKVDWNRNDTQDIIGNEVDVTAMYGCIPVIISCKMSENATDADAVNELYAVSHRISRGHVIRVLVTFSDIKQRRHGIYLKAREMGIIVMDEADVRHPEFAARLERAICQKQNIIR</sequence>
<dbReference type="AlphaFoldDB" id="A0A9D1F5H1"/>
<dbReference type="InterPro" id="IPR015093">
    <property type="entry name" value="Card1_endonucl_dom"/>
</dbReference>
<organism evidence="2 3">
    <name type="scientific">Candidatus Scybalocola faecigallinarum</name>
    <dbReference type="NCBI Taxonomy" id="2840941"/>
    <lineage>
        <taxon>Bacteria</taxon>
        <taxon>Bacillati</taxon>
        <taxon>Bacillota</taxon>
        <taxon>Clostridia</taxon>
        <taxon>Lachnospirales</taxon>
        <taxon>Lachnospiraceae</taxon>
        <taxon>Lachnospiraceae incertae sedis</taxon>
        <taxon>Candidatus Scybalocola (ex Gilroy et al. 2021)</taxon>
    </lineage>
</organism>
<evidence type="ECO:0000259" key="1">
    <source>
        <dbReference type="Pfam" id="PF09002"/>
    </source>
</evidence>
<evidence type="ECO:0000313" key="3">
    <source>
        <dbReference type="Proteomes" id="UP000823927"/>
    </source>
</evidence>
<dbReference type="GO" id="GO:0003676">
    <property type="term" value="F:nucleic acid binding"/>
    <property type="evidence" value="ECO:0007669"/>
    <property type="project" value="InterPro"/>
</dbReference>
<name>A0A9D1F5H1_9FIRM</name>
<dbReference type="EMBL" id="DVIT01000040">
    <property type="protein sequence ID" value="HIS48008.1"/>
    <property type="molecule type" value="Genomic_DNA"/>
</dbReference>
<accession>A0A9D1F5H1</accession>
<dbReference type="Gene3D" id="3.40.1350.10">
    <property type="match status" value="1"/>
</dbReference>
<dbReference type="InterPro" id="IPR011856">
    <property type="entry name" value="tRNA_endonuc-like_dom_sf"/>
</dbReference>
<comment type="caution">
    <text evidence="2">The sequence shown here is derived from an EMBL/GenBank/DDBJ whole genome shotgun (WGS) entry which is preliminary data.</text>
</comment>
<proteinExistence type="predicted"/>
<dbReference type="InterPro" id="IPR011335">
    <property type="entry name" value="Restrct_endonuc-II-like"/>
</dbReference>
<dbReference type="Pfam" id="PF09002">
    <property type="entry name" value="Card1_endonuc"/>
    <property type="match status" value="1"/>
</dbReference>
<reference evidence="2" key="2">
    <citation type="journal article" date="2021" name="PeerJ">
        <title>Extensive microbial diversity within the chicken gut microbiome revealed by metagenomics and culture.</title>
        <authorList>
            <person name="Gilroy R."/>
            <person name="Ravi A."/>
            <person name="Getino M."/>
            <person name="Pursley I."/>
            <person name="Horton D.L."/>
            <person name="Alikhan N.F."/>
            <person name="Baker D."/>
            <person name="Gharbi K."/>
            <person name="Hall N."/>
            <person name="Watson M."/>
            <person name="Adriaenssens E.M."/>
            <person name="Foster-Nyarko E."/>
            <person name="Jarju S."/>
            <person name="Secka A."/>
            <person name="Antonio M."/>
            <person name="Oren A."/>
            <person name="Chaudhuri R.R."/>
            <person name="La Ragione R."/>
            <person name="Hildebrand F."/>
            <person name="Pallen M.J."/>
        </authorList>
    </citation>
    <scope>NUCLEOTIDE SEQUENCE</scope>
    <source>
        <strain evidence="2">CHK178-757</strain>
    </source>
</reference>
<reference evidence="2" key="1">
    <citation type="submission" date="2020-10" db="EMBL/GenBank/DDBJ databases">
        <authorList>
            <person name="Gilroy R."/>
        </authorList>
    </citation>
    <scope>NUCLEOTIDE SEQUENCE</scope>
    <source>
        <strain evidence="2">CHK178-757</strain>
    </source>
</reference>